<sequence length="254" mass="27131">MLEVSALDCARGARTILQGISFQLAAGEVLAVLGTNGAGKSTLLASLTGELAPRSGSILLAGRTLASWPAQERARQMAVLPQSSTLAFPFSVGEVVALGRLPHATGTRQDELIIGQAMAATDVTQLRQRSYLTLSGGERQRVHLARVLAQIWDAGEQGCLLLDEPTAALDLAHQQLILQQARNMAQRGLAVVVVLHDLNLAARYADRLLLLHQGRAVALGSPWQVLSAERIAEVFGVVVRVEKHPLQDSPLIIV</sequence>
<organism evidence="8 9">
    <name type="scientific">Halopseudomonas sabulinigri</name>
    <dbReference type="NCBI Taxonomy" id="472181"/>
    <lineage>
        <taxon>Bacteria</taxon>
        <taxon>Pseudomonadati</taxon>
        <taxon>Pseudomonadota</taxon>
        <taxon>Gammaproteobacteria</taxon>
        <taxon>Pseudomonadales</taxon>
        <taxon>Pseudomonadaceae</taxon>
        <taxon>Halopseudomonas</taxon>
    </lineage>
</organism>
<dbReference type="FunFam" id="3.40.50.300:FF:000134">
    <property type="entry name" value="Iron-enterobactin ABC transporter ATP-binding protein"/>
    <property type="match status" value="1"/>
</dbReference>
<dbReference type="GO" id="GO:0016887">
    <property type="term" value="F:ATP hydrolysis activity"/>
    <property type="evidence" value="ECO:0007669"/>
    <property type="project" value="InterPro"/>
</dbReference>
<dbReference type="InterPro" id="IPR003439">
    <property type="entry name" value="ABC_transporter-like_ATP-bd"/>
</dbReference>
<dbReference type="Pfam" id="PF00005">
    <property type="entry name" value="ABC_tran"/>
    <property type="match status" value="1"/>
</dbReference>
<dbReference type="NCBIfam" id="NF010068">
    <property type="entry name" value="PRK13548.1"/>
    <property type="match status" value="1"/>
</dbReference>
<accession>A0A1H1W5K3</accession>
<dbReference type="EMBL" id="LT629763">
    <property type="protein sequence ID" value="SDS92252.1"/>
    <property type="molecule type" value="Genomic_DNA"/>
</dbReference>
<dbReference type="AlphaFoldDB" id="A0A1H1W5K3"/>
<dbReference type="PANTHER" id="PTHR42794:SF1">
    <property type="entry name" value="HEMIN IMPORT ATP-BINDING PROTEIN HMUV"/>
    <property type="match status" value="1"/>
</dbReference>
<dbReference type="Proteomes" id="UP000243413">
    <property type="component" value="Chromosome I"/>
</dbReference>
<evidence type="ECO:0000256" key="3">
    <source>
        <dbReference type="ARBA" id="ARBA00022741"/>
    </source>
</evidence>
<evidence type="ECO:0000256" key="4">
    <source>
        <dbReference type="ARBA" id="ARBA00022840"/>
    </source>
</evidence>
<feature type="domain" description="ABC transporter" evidence="7">
    <location>
        <begin position="2"/>
        <end position="238"/>
    </location>
</feature>
<keyword evidence="5" id="KW-1278">Translocase</keyword>
<dbReference type="OrthoDB" id="5292475at2"/>
<evidence type="ECO:0000313" key="9">
    <source>
        <dbReference type="Proteomes" id="UP000243413"/>
    </source>
</evidence>
<evidence type="ECO:0000313" key="8">
    <source>
        <dbReference type="EMBL" id="SDS92252.1"/>
    </source>
</evidence>
<dbReference type="STRING" id="472181.SAMN05216271_3104"/>
<gene>
    <name evidence="8" type="ORF">SAMN05216271_3104</name>
</gene>
<keyword evidence="4 8" id="KW-0067">ATP-binding</keyword>
<dbReference type="GO" id="GO:0005524">
    <property type="term" value="F:ATP binding"/>
    <property type="evidence" value="ECO:0007669"/>
    <property type="project" value="UniProtKB-KW"/>
</dbReference>
<dbReference type="SMART" id="SM00382">
    <property type="entry name" value="AAA"/>
    <property type="match status" value="1"/>
</dbReference>
<proteinExistence type="inferred from homology"/>
<protein>
    <submittedName>
        <fullName evidence="8">Iron complex transport system ATP-binding protein</fullName>
    </submittedName>
</protein>
<evidence type="ECO:0000256" key="1">
    <source>
        <dbReference type="ARBA" id="ARBA00005417"/>
    </source>
</evidence>
<evidence type="ECO:0000256" key="6">
    <source>
        <dbReference type="ARBA" id="ARBA00037066"/>
    </source>
</evidence>
<dbReference type="Gene3D" id="3.40.50.300">
    <property type="entry name" value="P-loop containing nucleotide triphosphate hydrolases"/>
    <property type="match status" value="1"/>
</dbReference>
<keyword evidence="3" id="KW-0547">Nucleotide-binding</keyword>
<dbReference type="PROSITE" id="PS50893">
    <property type="entry name" value="ABC_TRANSPORTER_2"/>
    <property type="match status" value="1"/>
</dbReference>
<reference evidence="9" key="1">
    <citation type="submission" date="2016-10" db="EMBL/GenBank/DDBJ databases">
        <authorList>
            <person name="Varghese N."/>
            <person name="Submissions S."/>
        </authorList>
    </citation>
    <scope>NUCLEOTIDE SEQUENCE [LARGE SCALE GENOMIC DNA]</scope>
    <source>
        <strain evidence="9">JCM 14963</strain>
    </source>
</reference>
<evidence type="ECO:0000256" key="2">
    <source>
        <dbReference type="ARBA" id="ARBA00022448"/>
    </source>
</evidence>
<comment type="function">
    <text evidence="6">Part of the ABC transporter complex HmuTUV involved in hemin import. Responsible for energy coupling to the transport system.</text>
</comment>
<dbReference type="InterPro" id="IPR027417">
    <property type="entry name" value="P-loop_NTPase"/>
</dbReference>
<dbReference type="SUPFAM" id="SSF52540">
    <property type="entry name" value="P-loop containing nucleoside triphosphate hydrolases"/>
    <property type="match status" value="1"/>
</dbReference>
<dbReference type="RefSeq" id="WP_092287750.1">
    <property type="nucleotide sequence ID" value="NZ_LT629763.1"/>
</dbReference>
<dbReference type="CDD" id="cd03214">
    <property type="entry name" value="ABC_Iron-Siderophores_B12_Hemin"/>
    <property type="match status" value="1"/>
</dbReference>
<dbReference type="InterPro" id="IPR003593">
    <property type="entry name" value="AAA+_ATPase"/>
</dbReference>
<evidence type="ECO:0000256" key="5">
    <source>
        <dbReference type="ARBA" id="ARBA00022967"/>
    </source>
</evidence>
<name>A0A1H1W5K3_9GAMM</name>
<keyword evidence="2" id="KW-0813">Transport</keyword>
<dbReference type="PANTHER" id="PTHR42794">
    <property type="entry name" value="HEMIN IMPORT ATP-BINDING PROTEIN HMUV"/>
    <property type="match status" value="1"/>
</dbReference>
<evidence type="ECO:0000259" key="7">
    <source>
        <dbReference type="PROSITE" id="PS50893"/>
    </source>
</evidence>
<comment type="similarity">
    <text evidence="1">Belongs to the ABC transporter superfamily.</text>
</comment>